<feature type="transmembrane region" description="Helical" evidence="9">
    <location>
        <begin position="227"/>
        <end position="249"/>
    </location>
</feature>
<comment type="similarity">
    <text evidence="2">Belongs to the binding-protein-dependent transport system permease family. HisMQ subfamily.</text>
</comment>
<dbReference type="NCBIfam" id="TIGR01726">
    <property type="entry name" value="HEQRo_perm_3TM"/>
    <property type="match status" value="1"/>
</dbReference>
<comment type="subcellular location">
    <subcellularLocation>
        <location evidence="1">Cell inner membrane</location>
        <topology evidence="1">Multi-pass membrane protein</topology>
    </subcellularLocation>
    <subcellularLocation>
        <location evidence="9">Cell membrane</location>
        <topology evidence="9">Multi-pass membrane protein</topology>
    </subcellularLocation>
</comment>
<dbReference type="PANTHER" id="PTHR30614:SF37">
    <property type="entry name" value="AMINO-ACID ABC TRANSPORTER PERMEASE PROTEIN YHDX-RELATED"/>
    <property type="match status" value="1"/>
</dbReference>
<proteinExistence type="inferred from homology"/>
<dbReference type="GO" id="GO:0022857">
    <property type="term" value="F:transmembrane transporter activity"/>
    <property type="evidence" value="ECO:0007669"/>
    <property type="project" value="InterPro"/>
</dbReference>
<dbReference type="OrthoDB" id="9808531at2"/>
<dbReference type="PROSITE" id="PS50928">
    <property type="entry name" value="ABC_TM1"/>
    <property type="match status" value="1"/>
</dbReference>
<evidence type="ECO:0000256" key="7">
    <source>
        <dbReference type="ARBA" id="ARBA00022989"/>
    </source>
</evidence>
<dbReference type="Gene3D" id="1.10.3720.10">
    <property type="entry name" value="MetI-like"/>
    <property type="match status" value="2"/>
</dbReference>
<keyword evidence="5 9" id="KW-0812">Transmembrane</keyword>
<evidence type="ECO:0000313" key="12">
    <source>
        <dbReference type="Proteomes" id="UP000295096"/>
    </source>
</evidence>
<evidence type="ECO:0000256" key="5">
    <source>
        <dbReference type="ARBA" id="ARBA00022692"/>
    </source>
</evidence>
<evidence type="ECO:0000259" key="10">
    <source>
        <dbReference type="PROSITE" id="PS50928"/>
    </source>
</evidence>
<dbReference type="InterPro" id="IPR010065">
    <property type="entry name" value="AA_ABC_transptr_permease_3TM"/>
</dbReference>
<evidence type="ECO:0000256" key="9">
    <source>
        <dbReference type="RuleBase" id="RU363032"/>
    </source>
</evidence>
<gene>
    <name evidence="11" type="ORF">E2C06_13860</name>
</gene>
<evidence type="ECO:0000256" key="2">
    <source>
        <dbReference type="ARBA" id="ARBA00010072"/>
    </source>
</evidence>
<keyword evidence="8 9" id="KW-0472">Membrane</keyword>
<dbReference type="Proteomes" id="UP000295096">
    <property type="component" value="Unassembled WGS sequence"/>
</dbReference>
<dbReference type="SUPFAM" id="SSF161098">
    <property type="entry name" value="MetI-like"/>
    <property type="match status" value="2"/>
</dbReference>
<feature type="transmembrane region" description="Helical" evidence="9">
    <location>
        <begin position="370"/>
        <end position="391"/>
    </location>
</feature>
<feature type="transmembrane region" description="Helical" evidence="9">
    <location>
        <begin position="133"/>
        <end position="155"/>
    </location>
</feature>
<evidence type="ECO:0000256" key="3">
    <source>
        <dbReference type="ARBA" id="ARBA00022448"/>
    </source>
</evidence>
<evidence type="ECO:0000256" key="1">
    <source>
        <dbReference type="ARBA" id="ARBA00004429"/>
    </source>
</evidence>
<dbReference type="InterPro" id="IPR000515">
    <property type="entry name" value="MetI-like"/>
</dbReference>
<reference evidence="11 12" key="1">
    <citation type="journal article" date="2016" name="J. Microbiol.">
        <title>Dankookia rubra gen. nov., sp. nov., an alphaproteobacterium isolated from sediment of a shallow stream.</title>
        <authorList>
            <person name="Kim W.H."/>
            <person name="Kim D.H."/>
            <person name="Kang K."/>
            <person name="Ahn T.Y."/>
        </authorList>
    </citation>
    <scope>NUCLEOTIDE SEQUENCE [LARGE SCALE GENOMIC DNA]</scope>
    <source>
        <strain evidence="11 12">JCM30602</strain>
    </source>
</reference>
<evidence type="ECO:0000256" key="8">
    <source>
        <dbReference type="ARBA" id="ARBA00023136"/>
    </source>
</evidence>
<feature type="domain" description="ABC transmembrane type-1" evidence="10">
    <location>
        <begin position="97"/>
        <end position="388"/>
    </location>
</feature>
<feature type="transmembrane region" description="Helical" evidence="9">
    <location>
        <begin position="189"/>
        <end position="207"/>
    </location>
</feature>
<sequence>MSQTTIDPRSLRAPPRRPLRLSWSDERVRAIVWQVLVVGVIGAIVWWLWSNTVHNLEVRRIATGFGFLGREAGLPIAESLIEYSPTDTYLRALTVGLLNTLKVAVVGIVLATILGTVIGIARLSKNWLLAKIAAVYVEVIRDLPLLLQLLFWYALLQGLPGPRQALNPVQGVFLSNRGLKLPWIEWQDAHSFALIAFLLGAAGTWLYRRAAIAKRMQDGRPRAVWPVAVGAMLVLPVAVWAALGAPWVVDWPALRGFNFRGGLNMSPEYFALLLGLTLYTAGFIAEIVRAGILAVPGGQWEAAQALGLHPGQVLRQIVLPQALRVIVPPMTSQYLNITKNSSLAVAIGYQDIVSIANTTLNQTGQAIEGIAIIMLVYLTISLSISFFMNWYNARIALVER</sequence>
<dbReference type="RefSeq" id="WP_133289198.1">
    <property type="nucleotide sequence ID" value="NZ_SMSJ01000015.1"/>
</dbReference>
<comment type="caution">
    <text evidence="11">The sequence shown here is derived from an EMBL/GenBank/DDBJ whole genome shotgun (WGS) entry which is preliminary data.</text>
</comment>
<evidence type="ECO:0000313" key="11">
    <source>
        <dbReference type="EMBL" id="TDH62046.1"/>
    </source>
</evidence>
<dbReference type="CDD" id="cd06261">
    <property type="entry name" value="TM_PBP2"/>
    <property type="match status" value="1"/>
</dbReference>
<dbReference type="EMBL" id="SMSJ01000015">
    <property type="protein sequence ID" value="TDH62046.1"/>
    <property type="molecule type" value="Genomic_DNA"/>
</dbReference>
<dbReference type="Pfam" id="PF00528">
    <property type="entry name" value="BPD_transp_1"/>
    <property type="match status" value="1"/>
</dbReference>
<dbReference type="GO" id="GO:0043190">
    <property type="term" value="C:ATP-binding cassette (ABC) transporter complex"/>
    <property type="evidence" value="ECO:0007669"/>
    <property type="project" value="InterPro"/>
</dbReference>
<accession>A0A4R5QG58</accession>
<keyword evidence="3 9" id="KW-0813">Transport</keyword>
<evidence type="ECO:0000256" key="6">
    <source>
        <dbReference type="ARBA" id="ARBA00022970"/>
    </source>
</evidence>
<keyword evidence="12" id="KW-1185">Reference proteome</keyword>
<dbReference type="AlphaFoldDB" id="A0A4R5QG58"/>
<dbReference type="GO" id="GO:0006865">
    <property type="term" value="P:amino acid transport"/>
    <property type="evidence" value="ECO:0007669"/>
    <property type="project" value="UniProtKB-KW"/>
</dbReference>
<dbReference type="InterPro" id="IPR035906">
    <property type="entry name" value="MetI-like_sf"/>
</dbReference>
<keyword evidence="7 9" id="KW-1133">Transmembrane helix</keyword>
<dbReference type="PANTHER" id="PTHR30614">
    <property type="entry name" value="MEMBRANE COMPONENT OF AMINO ACID ABC TRANSPORTER"/>
    <property type="match status" value="1"/>
</dbReference>
<feature type="transmembrane region" description="Helical" evidence="9">
    <location>
        <begin position="30"/>
        <end position="49"/>
    </location>
</feature>
<dbReference type="InterPro" id="IPR043429">
    <property type="entry name" value="ArtM/GltK/GlnP/TcyL/YhdX-like"/>
</dbReference>
<feature type="transmembrane region" description="Helical" evidence="9">
    <location>
        <begin position="103"/>
        <end position="121"/>
    </location>
</feature>
<evidence type="ECO:0000256" key="4">
    <source>
        <dbReference type="ARBA" id="ARBA00022475"/>
    </source>
</evidence>
<name>A0A4R5QG58_9PROT</name>
<feature type="transmembrane region" description="Helical" evidence="9">
    <location>
        <begin position="269"/>
        <end position="288"/>
    </location>
</feature>
<protein>
    <submittedName>
        <fullName evidence="11">Amino acid ABC transporter permease</fullName>
    </submittedName>
</protein>
<keyword evidence="6" id="KW-0029">Amino-acid transport</keyword>
<organism evidence="11 12">
    <name type="scientific">Dankookia rubra</name>
    <dbReference type="NCBI Taxonomy" id="1442381"/>
    <lineage>
        <taxon>Bacteria</taxon>
        <taxon>Pseudomonadati</taxon>
        <taxon>Pseudomonadota</taxon>
        <taxon>Alphaproteobacteria</taxon>
        <taxon>Acetobacterales</taxon>
        <taxon>Roseomonadaceae</taxon>
        <taxon>Dankookia</taxon>
    </lineage>
</organism>
<keyword evidence="4" id="KW-1003">Cell membrane</keyword>